<keyword evidence="5" id="KW-1185">Reference proteome</keyword>
<dbReference type="GO" id="GO:0005634">
    <property type="term" value="C:nucleus"/>
    <property type="evidence" value="ECO:0007669"/>
    <property type="project" value="UniProtKB-ARBA"/>
</dbReference>
<feature type="region of interest" description="Disordered" evidence="2">
    <location>
        <begin position="436"/>
        <end position="474"/>
    </location>
</feature>
<feature type="domain" description="CCAAT-binding factor" evidence="3">
    <location>
        <begin position="158"/>
        <end position="196"/>
    </location>
</feature>
<dbReference type="InterPro" id="IPR040155">
    <property type="entry name" value="CEBPZ/Mak21-like"/>
</dbReference>
<dbReference type="InterPro" id="IPR005612">
    <property type="entry name" value="CCAAT-binding_factor"/>
</dbReference>
<dbReference type="PANTHER" id="PTHR12048">
    <property type="entry name" value="CCAAT-BINDING FACTOR-RELATED"/>
    <property type="match status" value="1"/>
</dbReference>
<evidence type="ECO:0000259" key="3">
    <source>
        <dbReference type="Pfam" id="PF03914"/>
    </source>
</evidence>
<feature type="compositionally biased region" description="Acidic residues" evidence="2">
    <location>
        <begin position="373"/>
        <end position="399"/>
    </location>
</feature>
<evidence type="ECO:0000313" key="4">
    <source>
        <dbReference type="EMBL" id="KZP12424.1"/>
    </source>
</evidence>
<comment type="similarity">
    <text evidence="1">Belongs to the CBF/MAK21 family.</text>
</comment>
<feature type="compositionally biased region" description="Basic residues" evidence="2">
    <location>
        <begin position="104"/>
        <end position="115"/>
    </location>
</feature>
<dbReference type="AlphaFoldDB" id="A0A166B9T5"/>
<dbReference type="Proteomes" id="UP000076532">
    <property type="component" value="Unassembled WGS sequence"/>
</dbReference>
<dbReference type="Pfam" id="PF03914">
    <property type="entry name" value="CBF"/>
    <property type="match status" value="1"/>
</dbReference>
<dbReference type="PANTHER" id="PTHR12048:SF0">
    <property type="entry name" value="CCAAT_ENHANCER-BINDING PROTEIN ZETA"/>
    <property type="match status" value="1"/>
</dbReference>
<dbReference type="EMBL" id="KV417647">
    <property type="protein sequence ID" value="KZP12424.1"/>
    <property type="molecule type" value="Genomic_DNA"/>
</dbReference>
<name>A0A166B9T5_9AGAM</name>
<dbReference type="STRING" id="436010.A0A166B9T5"/>
<evidence type="ECO:0000313" key="5">
    <source>
        <dbReference type="Proteomes" id="UP000076532"/>
    </source>
</evidence>
<proteinExistence type="inferred from homology"/>
<organism evidence="4 5">
    <name type="scientific">Athelia psychrophila</name>
    <dbReference type="NCBI Taxonomy" id="1759441"/>
    <lineage>
        <taxon>Eukaryota</taxon>
        <taxon>Fungi</taxon>
        <taxon>Dikarya</taxon>
        <taxon>Basidiomycota</taxon>
        <taxon>Agaricomycotina</taxon>
        <taxon>Agaricomycetes</taxon>
        <taxon>Agaricomycetidae</taxon>
        <taxon>Atheliales</taxon>
        <taxon>Atheliaceae</taxon>
        <taxon>Athelia</taxon>
    </lineage>
</organism>
<gene>
    <name evidence="4" type="ORF">FIBSPDRAFT_898186</name>
</gene>
<evidence type="ECO:0000256" key="2">
    <source>
        <dbReference type="SAM" id="MobiDB-lite"/>
    </source>
</evidence>
<accession>A0A166B9T5</accession>
<dbReference type="OrthoDB" id="28947at2759"/>
<reference evidence="4 5" key="1">
    <citation type="journal article" date="2016" name="Mol. Biol. Evol.">
        <title>Comparative Genomics of Early-Diverging Mushroom-Forming Fungi Provides Insights into the Origins of Lignocellulose Decay Capabilities.</title>
        <authorList>
            <person name="Nagy L.G."/>
            <person name="Riley R."/>
            <person name="Tritt A."/>
            <person name="Adam C."/>
            <person name="Daum C."/>
            <person name="Floudas D."/>
            <person name="Sun H."/>
            <person name="Yadav J.S."/>
            <person name="Pangilinan J."/>
            <person name="Larsson K.H."/>
            <person name="Matsuura K."/>
            <person name="Barry K."/>
            <person name="Labutti K."/>
            <person name="Kuo R."/>
            <person name="Ohm R.A."/>
            <person name="Bhattacharya S.S."/>
            <person name="Shirouzu T."/>
            <person name="Yoshinaga Y."/>
            <person name="Martin F.M."/>
            <person name="Grigoriev I.V."/>
            <person name="Hibbett D.S."/>
        </authorList>
    </citation>
    <scope>NUCLEOTIDE SEQUENCE [LARGE SCALE GENOMIC DNA]</scope>
    <source>
        <strain evidence="4 5">CBS 109695</strain>
    </source>
</reference>
<protein>
    <recommendedName>
        <fullName evidence="3">CCAAT-binding factor domain-containing protein</fullName>
    </recommendedName>
</protein>
<feature type="region of interest" description="Disordered" evidence="2">
    <location>
        <begin position="99"/>
        <end position="119"/>
    </location>
</feature>
<sequence>MEARPHPVNDDKDKETIVYRLGCNVMFLAERNFARKHKKKKEEPKKEVNTHAWYYATITLNQLVLNAADREAALALIVLYFETFKEILGEGRAEQGKLPGTAGRYKKGKGKHGKKETRGATGFAEVEDAHSRLVSAILTSVNRVLPLLVQHIAAALALGSTTDRFYRTLYASLHDPRLAASSKQAMYLNLLFKSLKADPNTDYQAAEGVGRRSLLLAGCICLEMRLRKLARAGASPLWELIPLTVHYHPAITFNARQLLAAQPLTASADLAQNTLGHFLDRFVYKNLKNAGAQPKGDSAMQPAANPGGADGTVVRLLKGEVQQGAPVNKERFWRKKREDVLVDEMFFHTYFAKKNEKGLAKSAKVDKRRDHEPEEVESAAEEDDEDGDDSGEDGGEDGGDSATATTIATTCPLISKRPWARRVRLMTIPVPRRLIDFDGSGADDEEEEWGGVDAGKKRKRASENKEKNEKRKKLRSLPTFASYKDYAKLIDDGPEDDI</sequence>
<feature type="region of interest" description="Disordered" evidence="2">
    <location>
        <begin position="361"/>
        <end position="409"/>
    </location>
</feature>
<feature type="compositionally biased region" description="Basic and acidic residues" evidence="2">
    <location>
        <begin position="361"/>
        <end position="372"/>
    </location>
</feature>
<feature type="compositionally biased region" description="Acidic residues" evidence="2">
    <location>
        <begin position="441"/>
        <end position="450"/>
    </location>
</feature>
<evidence type="ECO:0000256" key="1">
    <source>
        <dbReference type="ARBA" id="ARBA00007797"/>
    </source>
</evidence>